<proteinExistence type="predicted"/>
<feature type="transmembrane region" description="Helical" evidence="1">
    <location>
        <begin position="291"/>
        <end position="310"/>
    </location>
</feature>
<feature type="transmembrane region" description="Helical" evidence="1">
    <location>
        <begin position="391"/>
        <end position="407"/>
    </location>
</feature>
<protein>
    <recommendedName>
        <fullName evidence="4">Glycosyltransferase RgtA/B/C/D-like domain-containing protein</fullName>
    </recommendedName>
</protein>
<keyword evidence="1" id="KW-0812">Transmembrane</keyword>
<feature type="transmembrane region" description="Helical" evidence="1">
    <location>
        <begin position="179"/>
        <end position="202"/>
    </location>
</feature>
<dbReference type="RefSeq" id="WP_261197696.1">
    <property type="nucleotide sequence ID" value="NZ_JAMXFA010000004.1"/>
</dbReference>
<feature type="transmembrane region" description="Helical" evidence="1">
    <location>
        <begin position="223"/>
        <end position="242"/>
    </location>
</feature>
<evidence type="ECO:0000256" key="1">
    <source>
        <dbReference type="SAM" id="Phobius"/>
    </source>
</evidence>
<feature type="transmembrane region" description="Helical" evidence="1">
    <location>
        <begin position="131"/>
        <end position="148"/>
    </location>
</feature>
<reference evidence="2 3" key="1">
    <citation type="journal article" date="2022" name="Front. Microbiol.">
        <title>High genomic differentiation and limited gene flow indicate recent cryptic speciation within the genus Laspinema (cyanobacteria).</title>
        <authorList>
            <person name="Stanojkovic A."/>
            <person name="Skoupy S."/>
            <person name="Skaloud P."/>
            <person name="Dvorak P."/>
        </authorList>
    </citation>
    <scope>NUCLEOTIDE SEQUENCE [LARGE SCALE GENOMIC DNA]</scope>
    <source>
        <strain evidence="2 3">D3b</strain>
    </source>
</reference>
<keyword evidence="3" id="KW-1185">Reference proteome</keyword>
<evidence type="ECO:0000313" key="3">
    <source>
        <dbReference type="Proteomes" id="UP001525961"/>
    </source>
</evidence>
<dbReference type="Proteomes" id="UP001525961">
    <property type="component" value="Unassembled WGS sequence"/>
</dbReference>
<dbReference type="EMBL" id="JAMXFA010000004">
    <property type="protein sequence ID" value="MCT7976870.1"/>
    <property type="molecule type" value="Genomic_DNA"/>
</dbReference>
<feature type="transmembrane region" description="Helical" evidence="1">
    <location>
        <begin position="79"/>
        <end position="96"/>
    </location>
</feature>
<name>A0ABT2N2F9_9CYAN</name>
<comment type="caution">
    <text evidence="2">The sequence shown here is derived from an EMBL/GenBank/DDBJ whole genome shotgun (WGS) entry which is preliminary data.</text>
</comment>
<keyword evidence="1" id="KW-0472">Membrane</keyword>
<feature type="transmembrane region" description="Helical" evidence="1">
    <location>
        <begin position="322"/>
        <end position="344"/>
    </location>
</feature>
<feature type="transmembrane region" description="Helical" evidence="1">
    <location>
        <begin position="356"/>
        <end position="379"/>
    </location>
</feature>
<feature type="transmembrane region" description="Helical" evidence="1">
    <location>
        <begin position="155"/>
        <end position="173"/>
    </location>
</feature>
<gene>
    <name evidence="2" type="ORF">NG792_03905</name>
</gene>
<feature type="transmembrane region" description="Helical" evidence="1">
    <location>
        <begin position="21"/>
        <end position="41"/>
    </location>
</feature>
<evidence type="ECO:0000313" key="2">
    <source>
        <dbReference type="EMBL" id="MCT7976870.1"/>
    </source>
</evidence>
<keyword evidence="1" id="KW-1133">Transmembrane helix</keyword>
<organism evidence="2 3">
    <name type="scientific">Laspinema olomoucense D3b</name>
    <dbReference type="NCBI Taxonomy" id="2953688"/>
    <lineage>
        <taxon>Bacteria</taxon>
        <taxon>Bacillati</taxon>
        <taxon>Cyanobacteriota</taxon>
        <taxon>Cyanophyceae</taxon>
        <taxon>Oscillatoriophycideae</taxon>
        <taxon>Oscillatoriales</taxon>
        <taxon>Laspinemataceae</taxon>
        <taxon>Laspinema</taxon>
        <taxon>Laspinema olomoucense</taxon>
    </lineage>
</organism>
<accession>A0ABT2N2F9</accession>
<evidence type="ECO:0008006" key="4">
    <source>
        <dbReference type="Google" id="ProtNLM"/>
    </source>
</evidence>
<sequence>MAMPYLHRFLTGPLEKSPKSTVIFWLTLTLVFATFYGSLVLQHAFSIDYVVQDDARQHVFWMQRFIDPELFPNDWIADYFQSVAPAGYTAFYWIIAKLGISPMLLHKLLPPILGLITTVFCFGITMELLPVPVAGFISALLLNHYIWMRDDVISATPVAFVYPLFTGFLYYLLRQNLLGTGVFVALLGLFYPQCLLVALGVLTLQFLRLTDWRPHRKQPGKLYQFYGTLFGIAAIVIIAYMFKSDDYGPVITAAEAKTLPEFLKRGKSEFFSEDWGHYWFTGQRSGMMPRFGIISPLILGAILPLLLRFRGAFPLSGQLKQAGILLEIILASLGMFFLSHLLLFELHLPSRYTEHTFRIVSAIAAGITVTLLMDTLLIFGENINKKAITRVGCYIILAALILEPLGLKRFPRTDYQFGYFPELYEFFAQQPKDIQIASVTDEVNNLPSFSQRSILIGNEGYVVPYHKRYYAEIQERSINLIHAHYSPNLAEVEQFITEYGIDFWLIEEDMFTASYLKTDRWMMQYQPAANQAIAQLEKGMTPVLATVGDRCTVFQMGKLSVLDSACILTVASSPL</sequence>